<reference evidence="3" key="1">
    <citation type="journal article" date="2020" name="New Phytol.">
        <title>Comparative genomics reveals dynamic genome evolution in host specialist ectomycorrhizal fungi.</title>
        <authorList>
            <person name="Lofgren L.A."/>
            <person name="Nguyen N.H."/>
            <person name="Vilgalys R."/>
            <person name="Ruytinx J."/>
            <person name="Liao H.L."/>
            <person name="Branco S."/>
            <person name="Kuo A."/>
            <person name="LaButti K."/>
            <person name="Lipzen A."/>
            <person name="Andreopoulos W."/>
            <person name="Pangilinan J."/>
            <person name="Riley R."/>
            <person name="Hundley H."/>
            <person name="Na H."/>
            <person name="Barry K."/>
            <person name="Grigoriev I.V."/>
            <person name="Stajich J.E."/>
            <person name="Kennedy P.G."/>
        </authorList>
    </citation>
    <scope>NUCLEOTIDE SEQUENCE</scope>
    <source>
        <strain evidence="3">MN1</strain>
    </source>
</reference>
<evidence type="ECO:0000313" key="3">
    <source>
        <dbReference type="EMBL" id="KAG1813637.1"/>
    </source>
</evidence>
<dbReference type="OrthoDB" id="2679038at2759"/>
<dbReference type="GeneID" id="64627093"/>
<proteinExistence type="predicted"/>
<feature type="compositionally biased region" description="Low complexity" evidence="1">
    <location>
        <begin position="93"/>
        <end position="112"/>
    </location>
</feature>
<dbReference type="InterPro" id="IPR045341">
    <property type="entry name" value="DUF6532"/>
</dbReference>
<dbReference type="EMBL" id="JABBWG010000023">
    <property type="protein sequence ID" value="KAG1813637.1"/>
    <property type="molecule type" value="Genomic_DNA"/>
</dbReference>
<name>A0A9P7E876_9AGAM</name>
<dbReference type="Pfam" id="PF20149">
    <property type="entry name" value="DUF6532"/>
    <property type="match status" value="1"/>
</dbReference>
<evidence type="ECO:0000313" key="4">
    <source>
        <dbReference type="Proteomes" id="UP000807769"/>
    </source>
</evidence>
<comment type="caution">
    <text evidence="3">The sequence shown here is derived from an EMBL/GenBank/DDBJ whole genome shotgun (WGS) entry which is preliminary data.</text>
</comment>
<evidence type="ECO:0000256" key="1">
    <source>
        <dbReference type="SAM" id="MobiDB-lite"/>
    </source>
</evidence>
<feature type="compositionally biased region" description="Acidic residues" evidence="1">
    <location>
        <begin position="131"/>
        <end position="144"/>
    </location>
</feature>
<dbReference type="AlphaFoldDB" id="A0A9P7E876"/>
<feature type="region of interest" description="Disordered" evidence="1">
    <location>
        <begin position="1"/>
        <end position="144"/>
    </location>
</feature>
<keyword evidence="4" id="KW-1185">Reference proteome</keyword>
<protein>
    <recommendedName>
        <fullName evidence="2">DUF6532 domain-containing protein</fullName>
    </recommendedName>
</protein>
<dbReference type="Proteomes" id="UP000807769">
    <property type="component" value="Unassembled WGS sequence"/>
</dbReference>
<feature type="compositionally biased region" description="Polar residues" evidence="1">
    <location>
        <begin position="12"/>
        <end position="30"/>
    </location>
</feature>
<accession>A0A9P7E876</accession>
<organism evidence="3 4">
    <name type="scientific">Suillus subaureus</name>
    <dbReference type="NCBI Taxonomy" id="48587"/>
    <lineage>
        <taxon>Eukaryota</taxon>
        <taxon>Fungi</taxon>
        <taxon>Dikarya</taxon>
        <taxon>Basidiomycota</taxon>
        <taxon>Agaricomycotina</taxon>
        <taxon>Agaricomycetes</taxon>
        <taxon>Agaricomycetidae</taxon>
        <taxon>Boletales</taxon>
        <taxon>Suillineae</taxon>
        <taxon>Suillaceae</taxon>
        <taxon>Suillus</taxon>
    </lineage>
</organism>
<sequence>MFSSGRFGFQKPASTSSQSIQKVTQSSNCTLEEAIGKVAESDTSDDDGDQGRIDSNDEQMDGVQQMPKDTSNITMFGQHEGNLSDEHENGTQDDLNPDNLNPDNFSLDNFNPGNDEDFNNQSNTPEKDFDGDSNDEAEDKTEESEVFDVLEHHQVKNGWRSPLKDTLCQSLLIGQIMQDYLFIHALIVLHLTNLIHTESIEMHYNLPKKSSTLNCEYTTRTRLYWIMYQTQMAWLLCDDLFTFRTQLKKVIVSIMKTSYGIFPKGTVACKEMQKCVTVNATKLLKTTLKDSCLEFYYSNSKKALKNTEEFQCSIPVNGLLLVAVMIKGVITGFHETSTDKVPDLSTDKCRANFNSLQESVDNLIGNPEHGKDLKEMLEEWAMIGMGDCYFDDDNVGGSDMEDVNVIL</sequence>
<gene>
    <name evidence="3" type="ORF">BJ212DRAFT_1301017</name>
</gene>
<evidence type="ECO:0000259" key="2">
    <source>
        <dbReference type="Pfam" id="PF20149"/>
    </source>
</evidence>
<dbReference type="RefSeq" id="XP_041191398.1">
    <property type="nucleotide sequence ID" value="XM_041333076.1"/>
</dbReference>
<feature type="domain" description="DUF6532" evidence="2">
    <location>
        <begin position="219"/>
        <end position="361"/>
    </location>
</feature>